<dbReference type="InterPro" id="IPR027417">
    <property type="entry name" value="P-loop_NTPase"/>
</dbReference>
<dbReference type="Gene3D" id="3.40.50.300">
    <property type="entry name" value="P-loop containing nucleotide triphosphate hydrolases"/>
    <property type="match status" value="1"/>
</dbReference>
<dbReference type="AlphaFoldDB" id="A0A5T5YDT0"/>
<name>A0A5T5YDT0_SALER</name>
<sequence length="92" mass="10804">MKSPKKNEIIQNRDIMEIFLNNMFFLKRMMHESQPGNMLINMVAECWIPLSFESTADSLKEILKAGRTRGEILMMDTQSPEDLKVRVNMLRQ</sequence>
<proteinExistence type="predicted"/>
<gene>
    <name evidence="1" type="ORF">DXW22_13055</name>
</gene>
<reference evidence="1" key="1">
    <citation type="submission" date="2018-08" db="EMBL/GenBank/DDBJ databases">
        <authorList>
            <consortium name="PulseNet: The National Subtyping Network for Foodborne Disease Surveillance"/>
            <person name="Tarr C.L."/>
            <person name="Trees E."/>
            <person name="Katz L.S."/>
            <person name="Carleton-Romer H.A."/>
            <person name="Stroika S."/>
            <person name="Kucerova Z."/>
            <person name="Roache K.F."/>
            <person name="Sabol A.L."/>
            <person name="Besser J."/>
            <person name="Gerner-Smidt P."/>
        </authorList>
    </citation>
    <scope>NUCLEOTIDE SEQUENCE</scope>
    <source>
        <strain evidence="1">PNUSAS048855</strain>
    </source>
</reference>
<organism evidence="1">
    <name type="scientific">Salmonella enterica</name>
    <name type="common">Salmonella choleraesuis</name>
    <dbReference type="NCBI Taxonomy" id="28901"/>
    <lineage>
        <taxon>Bacteria</taxon>
        <taxon>Pseudomonadati</taxon>
        <taxon>Pseudomonadota</taxon>
        <taxon>Gammaproteobacteria</taxon>
        <taxon>Enterobacterales</taxon>
        <taxon>Enterobacteriaceae</taxon>
        <taxon>Salmonella</taxon>
    </lineage>
</organism>
<accession>A0A5T5YDT0</accession>
<dbReference type="EMBL" id="AAGCHW010000032">
    <property type="protein sequence ID" value="EBM3646245.1"/>
    <property type="molecule type" value="Genomic_DNA"/>
</dbReference>
<protein>
    <submittedName>
        <fullName evidence="1">Uncharacterized protein</fullName>
    </submittedName>
</protein>
<comment type="caution">
    <text evidence="1">The sequence shown here is derived from an EMBL/GenBank/DDBJ whole genome shotgun (WGS) entry which is preliminary data.</text>
</comment>
<evidence type="ECO:0000313" key="1">
    <source>
        <dbReference type="EMBL" id="EBM3646245.1"/>
    </source>
</evidence>